<dbReference type="RefSeq" id="WP_379996481.1">
    <property type="nucleotide sequence ID" value="NZ_JBHSGN010000072.1"/>
</dbReference>
<dbReference type="InterPro" id="IPR005887">
    <property type="entry name" value="GH92_a_mannosidase_put"/>
</dbReference>
<protein>
    <submittedName>
        <fullName evidence="6">GH92 family glycosyl hydrolase</fullName>
    </submittedName>
</protein>
<evidence type="ECO:0000256" key="2">
    <source>
        <dbReference type="ARBA" id="ARBA00011245"/>
    </source>
</evidence>
<dbReference type="Gene3D" id="3.30.2080.10">
    <property type="entry name" value="GH92 mannosidase domain"/>
    <property type="match status" value="1"/>
</dbReference>
<dbReference type="Pfam" id="PF07971">
    <property type="entry name" value="Glyco_hydro_92"/>
    <property type="match status" value="1"/>
</dbReference>
<dbReference type="PANTHER" id="PTHR12143:SF43">
    <property type="entry name" value="PUTATIVE-RELATED"/>
    <property type="match status" value="1"/>
</dbReference>
<dbReference type="NCBIfam" id="TIGR01180">
    <property type="entry name" value="aman2_put"/>
    <property type="match status" value="1"/>
</dbReference>
<dbReference type="SUPFAM" id="SSF48208">
    <property type="entry name" value="Six-hairpin glycosidases"/>
    <property type="match status" value="1"/>
</dbReference>
<keyword evidence="3" id="KW-0106">Calcium</keyword>
<feature type="domain" description="Glycosyl hydrolase family 92" evidence="4">
    <location>
        <begin position="293"/>
        <end position="757"/>
    </location>
</feature>
<dbReference type="Gene3D" id="1.20.1610.10">
    <property type="entry name" value="alpha-1,2-mannosidases domains"/>
    <property type="match status" value="1"/>
</dbReference>
<evidence type="ECO:0000256" key="3">
    <source>
        <dbReference type="ARBA" id="ARBA00022837"/>
    </source>
</evidence>
<dbReference type="InterPro" id="IPR041371">
    <property type="entry name" value="GH92_N"/>
</dbReference>
<keyword evidence="6" id="KW-0378">Hydrolase</keyword>
<dbReference type="Proteomes" id="UP001596023">
    <property type="component" value="Unassembled WGS sequence"/>
</dbReference>
<keyword evidence="7" id="KW-1185">Reference proteome</keyword>
<reference evidence="7" key="1">
    <citation type="journal article" date="2019" name="Int. J. Syst. Evol. Microbiol.">
        <title>The Global Catalogue of Microorganisms (GCM) 10K type strain sequencing project: providing services to taxonomists for standard genome sequencing and annotation.</title>
        <authorList>
            <consortium name="The Broad Institute Genomics Platform"/>
            <consortium name="The Broad Institute Genome Sequencing Center for Infectious Disease"/>
            <person name="Wu L."/>
            <person name="Ma J."/>
        </authorList>
    </citation>
    <scope>NUCLEOTIDE SEQUENCE [LARGE SCALE GENOMIC DNA]</scope>
    <source>
        <strain evidence="7">CCUG 66188</strain>
    </source>
</reference>
<gene>
    <name evidence="6" type="ORF">ACFO6W_11425</name>
</gene>
<dbReference type="InterPro" id="IPR050883">
    <property type="entry name" value="PNGase"/>
</dbReference>
<dbReference type="GO" id="GO:0016787">
    <property type="term" value="F:hydrolase activity"/>
    <property type="evidence" value="ECO:0007669"/>
    <property type="project" value="UniProtKB-KW"/>
</dbReference>
<name>A0ABV9KVQ8_9BACT</name>
<proteinExistence type="predicted"/>
<dbReference type="EMBL" id="JBHSGN010000072">
    <property type="protein sequence ID" value="MFC4674307.1"/>
    <property type="molecule type" value="Genomic_DNA"/>
</dbReference>
<dbReference type="InterPro" id="IPR014718">
    <property type="entry name" value="GH-type_carb-bd"/>
</dbReference>
<dbReference type="InterPro" id="IPR008928">
    <property type="entry name" value="6-hairpin_glycosidase_sf"/>
</dbReference>
<comment type="subunit">
    <text evidence="2">Monomer.</text>
</comment>
<dbReference type="PANTHER" id="PTHR12143">
    <property type="entry name" value="PEPTIDE N-GLYCANASE PNGASE -RELATED"/>
    <property type="match status" value="1"/>
</dbReference>
<sequence>MRQTIYTYCFALLAIILLQSIMSCFGGYRDTIEDSRIKYIDTRVGTAASTTHTAGKFGKNTEEYGQTLPAVLEPNGMNFWTPQTRDTEQKCIAPYYYADTLLQGFRNSHWIVGGCTQDYGSMTLMPLYGTLRCQPESRTTRFSHQTEKATPSYYAALLPDENIYTEMTARSRSAIYRFTYKKAGKGYLIVNPNSDEGQGYISIDTLNNLIYGYNPVHRIYQGWGEPAGYSGHFIIRFKKKITSYGTYKGDSLFSHTRQIGNAKQIGIYAEFDVEEGEEVLIKAASSFVSREGAIRNLEAEIPHWNFDLTRTELNRIWEQHLSTIQVETENLVDKEQFYGAFYRASFLPRTFNDVDGRYPSFAKGLPIRQLPGGETYYEDYSMWDTYRALHPLINILFPTKGGNMMQSLVHKYEQGGWLPIFPCWNSYTAAMIGDHSIAAIGDAYSKGIRNFDIEKAYEGMRKNAFETPSDPDEYRNGMGRRALTSYLKYGYIPLEDAVPDAFHTNEQASRTLEYAYDDFVLAQMAKSLGKTKDYQELISRAANYRNVIDPRTGYAQGRHANGTFLNEYNAFDFARFITEGAPCHYTWYAPHDPYGLMECMGGKTNYIAKLDSMFSEQRYWHGNEPCHQIAFMFNYAGEPWKTQRAVRHIMATEYMNTPGGLSGNDDAGQMSAWYMFAAMGFYPVCPGTPYYMLASPSFPSLTLHLENGKTFTVKAPDTSEENIYIQSATLNGKPYTRNYITHQDIMNGGAIEFVMGNEPNREWGTKPKDCPPDMMEAAKD</sequence>
<feature type="domain" description="Glycosyl hydrolase family 92 N-terminal" evidence="5">
    <location>
        <begin position="39"/>
        <end position="286"/>
    </location>
</feature>
<accession>A0ABV9KVQ8</accession>
<evidence type="ECO:0000256" key="1">
    <source>
        <dbReference type="ARBA" id="ARBA00001913"/>
    </source>
</evidence>
<dbReference type="InterPro" id="IPR012939">
    <property type="entry name" value="Glyco_hydro_92"/>
</dbReference>
<evidence type="ECO:0000259" key="5">
    <source>
        <dbReference type="Pfam" id="PF17678"/>
    </source>
</evidence>
<comment type="cofactor">
    <cofactor evidence="1">
        <name>Ca(2+)</name>
        <dbReference type="ChEBI" id="CHEBI:29108"/>
    </cofactor>
</comment>
<evidence type="ECO:0000313" key="6">
    <source>
        <dbReference type="EMBL" id="MFC4674307.1"/>
    </source>
</evidence>
<dbReference type="Gene3D" id="2.70.98.10">
    <property type="match status" value="1"/>
</dbReference>
<dbReference type="Gene3D" id="1.20.1050.60">
    <property type="entry name" value="alpha-1,2-mannosidase"/>
    <property type="match status" value="1"/>
</dbReference>
<organism evidence="6 7">
    <name type="scientific">Dysgonomonas termitidis</name>
    <dbReference type="NCBI Taxonomy" id="1516126"/>
    <lineage>
        <taxon>Bacteria</taxon>
        <taxon>Pseudomonadati</taxon>
        <taxon>Bacteroidota</taxon>
        <taxon>Bacteroidia</taxon>
        <taxon>Bacteroidales</taxon>
        <taxon>Dysgonomonadaceae</taxon>
        <taxon>Dysgonomonas</taxon>
    </lineage>
</organism>
<evidence type="ECO:0000259" key="4">
    <source>
        <dbReference type="Pfam" id="PF07971"/>
    </source>
</evidence>
<dbReference type="Pfam" id="PF17678">
    <property type="entry name" value="Glyco_hydro_92N"/>
    <property type="match status" value="1"/>
</dbReference>
<dbReference type="PROSITE" id="PS51257">
    <property type="entry name" value="PROKAR_LIPOPROTEIN"/>
    <property type="match status" value="1"/>
</dbReference>
<evidence type="ECO:0000313" key="7">
    <source>
        <dbReference type="Proteomes" id="UP001596023"/>
    </source>
</evidence>
<comment type="caution">
    <text evidence="6">The sequence shown here is derived from an EMBL/GenBank/DDBJ whole genome shotgun (WGS) entry which is preliminary data.</text>
</comment>